<feature type="compositionally biased region" description="Low complexity" evidence="5">
    <location>
        <begin position="819"/>
        <end position="829"/>
    </location>
</feature>
<evidence type="ECO:0000256" key="4">
    <source>
        <dbReference type="ARBA" id="ARBA00023026"/>
    </source>
</evidence>
<dbReference type="Proteomes" id="UP000470051">
    <property type="component" value="Unassembled WGS sequence"/>
</dbReference>
<evidence type="ECO:0000313" key="7">
    <source>
        <dbReference type="EMBL" id="NDL27946.1"/>
    </source>
</evidence>
<feature type="compositionally biased region" description="Polar residues" evidence="5">
    <location>
        <begin position="866"/>
        <end position="876"/>
    </location>
</feature>
<name>A0ABX0B4C1_9GAMM</name>
<feature type="region of interest" description="Disordered" evidence="5">
    <location>
        <begin position="863"/>
        <end position="925"/>
    </location>
</feature>
<comment type="subcellular location">
    <subcellularLocation>
        <location evidence="1">Target cell</location>
        <location evidence="1">Target cell cytoplasm</location>
    </subcellularLocation>
</comment>
<keyword evidence="8" id="KW-1185">Reference proteome</keyword>
<feature type="compositionally biased region" description="Polar residues" evidence="5">
    <location>
        <begin position="1566"/>
        <end position="1588"/>
    </location>
</feature>
<dbReference type="Pfam" id="PF05594">
    <property type="entry name" value="Fil_haemagg"/>
    <property type="match status" value="2"/>
</dbReference>
<feature type="compositionally biased region" description="Low complexity" evidence="5">
    <location>
        <begin position="883"/>
        <end position="902"/>
    </location>
</feature>
<comment type="caution">
    <text evidence="7">The sequence shown here is derived from an EMBL/GenBank/DDBJ whole genome shotgun (WGS) entry which is preliminary data.</text>
</comment>
<evidence type="ECO:0000259" key="6">
    <source>
        <dbReference type="Pfam" id="PF04829"/>
    </source>
</evidence>
<evidence type="ECO:0000256" key="1">
    <source>
        <dbReference type="ARBA" id="ARBA00004219"/>
    </source>
</evidence>
<dbReference type="InterPro" id="IPR025157">
    <property type="entry name" value="Hemagglutinin_rpt"/>
</dbReference>
<proteinExistence type="predicted"/>
<feature type="region of interest" description="Disordered" evidence="5">
    <location>
        <begin position="1526"/>
        <end position="1606"/>
    </location>
</feature>
<feature type="region of interest" description="Disordered" evidence="5">
    <location>
        <begin position="736"/>
        <end position="760"/>
    </location>
</feature>
<dbReference type="InterPro" id="IPR008619">
    <property type="entry name" value="Filamentous_hemagglutn_rpt"/>
</dbReference>
<evidence type="ECO:0000256" key="5">
    <source>
        <dbReference type="SAM" id="MobiDB-lite"/>
    </source>
</evidence>
<accession>A0ABX0B4C1</accession>
<feature type="compositionally biased region" description="Polar residues" evidence="5">
    <location>
        <begin position="952"/>
        <end position="968"/>
    </location>
</feature>
<dbReference type="RefSeq" id="WP_191214990.1">
    <property type="nucleotide sequence ID" value="NZ_CAWPKC010000064.1"/>
</dbReference>
<keyword evidence="4" id="KW-0843">Virulence</keyword>
<feature type="domain" description="VENN motif-containing" evidence="6">
    <location>
        <begin position="1420"/>
        <end position="1469"/>
    </location>
</feature>
<dbReference type="Pfam" id="PF13332">
    <property type="entry name" value="Fil_haemagg_2"/>
    <property type="match status" value="3"/>
</dbReference>
<gene>
    <name evidence="7" type="ORF">GPY42_23365</name>
</gene>
<reference evidence="7 8" key="1">
    <citation type="submission" date="2019-12" db="EMBL/GenBank/DDBJ databases">
        <title>Engineering Photorhabdus to improve their lethality against agricultural pests.</title>
        <authorList>
            <person name="Machado R.A.R."/>
        </authorList>
    </citation>
    <scope>NUCLEOTIDE SEQUENCE [LARGE SCALE GENOMIC DNA]</scope>
    <source>
        <strain evidence="7 8">M-HU2</strain>
    </source>
</reference>
<keyword evidence="2" id="KW-0800">Toxin</keyword>
<feature type="region of interest" description="Disordered" evidence="5">
    <location>
        <begin position="819"/>
        <end position="839"/>
    </location>
</feature>
<dbReference type="InterPro" id="IPR006914">
    <property type="entry name" value="VENN_dom"/>
</dbReference>
<dbReference type="Pfam" id="PF04829">
    <property type="entry name" value="PT-VENN"/>
    <property type="match status" value="1"/>
</dbReference>
<sequence>EAGRHLKINADRINNTNAGLVTQVVETEKSQHHDAVLSGQTTRYDWSQVDTSHRNKYKVHDAIMPDGSRSNDFYEYQYTRAVKETQVKQSDPGKILAGGNMTLNSAQVTNHDSQIVAGGTLGGEIGELHNIATQGERITTDTGSQTHWYAKKTKKKKFGFGGTKTSQGKSRSNYAPAPVIETLDLKTLAWQEHTRPAAPGITIADRQTGQIHAAPTTITPVNGIKNQPLVLPPGQPFELSLPPETVKGQTVDPVIRVVTPDTRLPNNSLYTVQPGSDSHYLVETDPKFTRYKQWLGSDYMRQQLTHDPALVHKRLGDGFYEQRLVRDQITQLTGRRYLPGYNNDEAQFKALMDAGIVFGKQQQLTPGVALSPAQMALLTSDIIWLTNQTVTLPDGTTEVVTVPQVYARVRQGDLSGDGALLAGNTVALNSQGDITNSGTVSGRDVTQLTANNLTNSGFIRGGKVDLTAQQTLTNRGGQIQGDDRVTLKGRDITSASTVRGDGANRWLDRPAGIYVQNDKGTLSLSAINNVQLTASDVKNAGKDGHTEITAGHNLTLDTLSTRRTEQGDWGKDNTRHLTQQQDIGSQITGAGDVTLQAGQDLNATAAHVNAGQQLTAQAGNNLTLTTGTASSDLVEHSKQTSKGWLSKSSVETHDEVHDRQALSTTFSGNKVTLQAGKDLNIIGSNVAGTQDVSLNAGHQLTVTTAAEAHDETHLRQEKKSGLMGTGGIGFTLGKASQKVTTDSDRQLSKGSTVGSSQGNATLNAGEQLRVHGSEVIAGKDLTLAGQQVDITSAENRHHTTTKTEQKQSGLTVALSGAAGGAVNSAAQTARTARTESDPRVKALQNAKAALSGVQAVQAGRLAEAQGSDNSSNNTLAGVSLSYGRQSSRSEQQHRQTTQQGSHLTAGDNLTITAKGDGKGASNQSGDIRIQGSQLQAGKDLQLHANRDIQLSSSQNTEQTTGKNSSHGSSLGVGLTAGPGGTGLSVSANVSRGNGRENGNGVSHTNTTLQAGQTVGLNSGRDTTLKGAQVSGEQITADVKRHLTLSSEQDSQRYDSQQQNASVGVSATVGPLTNGTASLNASRNKLHSNYDSVQEQTGLFAGKGGYQVNVGDHTQLDGAVIASTADKAKNTLNTGTLGFKDIQNKADFTVEQQSAGVSLGQPTAGQVLNNLAVNALTGTHNSGHDSTTTHAAVSDGNLIIRDKAHQTQDVATLSRDTDNAANVLSPIFDKEKEQQRLKQAQLIGELSAQMTEIASTEGKIIATKAAKAKLDHLSEPDKAAAREKLINAGNKDPSPADINQQIYDTAYTQALNDSGLGTGGTYQKALQAATAAIQGLAGNNLGQALAGGASPYLAGVIKALTTDPQTHQVDTAANTLAHAILGAVAAEVSGNNALAGAAGAASGELAAQVLIKQLYGDGAKVSELTEEQKQTISTLSTLAAGLAGGIAGDSTVSALTGAQAGKNATDNNALAIPMPPPPIAGSNTGETVNEANQTIASALDKKLKEMGESIDKATQCSFGRVCSSDYIDGENQPNVGKNLTNEEKAKYGGTGSGTPDGWEPQDEENARNNSGLPSRDNLNQAASTPNRNGLTDAGRALQKHGGREGSVYSYSSQKASVLNKEAQTIVSEILSNPNTKIESRFVFENKQRIAVVEAIAPDGRALRFNADGTKLIGFREPPSK</sequence>
<feature type="compositionally biased region" description="Polar residues" evidence="5">
    <location>
        <begin position="748"/>
        <end position="760"/>
    </location>
</feature>
<protein>
    <submittedName>
        <fullName evidence="7">Adhesin</fullName>
    </submittedName>
</protein>
<evidence type="ECO:0000313" key="8">
    <source>
        <dbReference type="Proteomes" id="UP000470051"/>
    </source>
</evidence>
<feature type="region of interest" description="Disordered" evidence="5">
    <location>
        <begin position="952"/>
        <end position="1029"/>
    </location>
</feature>
<evidence type="ECO:0000256" key="3">
    <source>
        <dbReference type="ARBA" id="ARBA00022913"/>
    </source>
</evidence>
<dbReference type="EMBL" id="WSFE01000064">
    <property type="protein sequence ID" value="NDL27946.1"/>
    <property type="molecule type" value="Genomic_DNA"/>
</dbReference>
<evidence type="ECO:0000256" key="2">
    <source>
        <dbReference type="ARBA" id="ARBA00022656"/>
    </source>
</evidence>
<organism evidence="7 8">
    <name type="scientific">Photorhabdus kayaii</name>
    <dbReference type="NCBI Taxonomy" id="230088"/>
    <lineage>
        <taxon>Bacteria</taxon>
        <taxon>Pseudomonadati</taxon>
        <taxon>Pseudomonadota</taxon>
        <taxon>Gammaproteobacteria</taxon>
        <taxon>Enterobacterales</taxon>
        <taxon>Morganellaceae</taxon>
        <taxon>Photorhabdus</taxon>
    </lineage>
</organism>
<feature type="compositionally biased region" description="Polar residues" evidence="5">
    <location>
        <begin position="999"/>
        <end position="1021"/>
    </location>
</feature>
<keyword evidence="3" id="KW-1266">Target cell cytoplasm</keyword>
<feature type="non-terminal residue" evidence="7">
    <location>
        <position position="1"/>
    </location>
</feature>